<dbReference type="STRING" id="1353009.A0A1Y2IRF4"/>
<evidence type="ECO:0000313" key="8">
    <source>
        <dbReference type="Proteomes" id="UP000193067"/>
    </source>
</evidence>
<feature type="chain" id="PRO_5013164062" evidence="5">
    <location>
        <begin position="23"/>
        <end position="326"/>
    </location>
</feature>
<dbReference type="Pfam" id="PF01975">
    <property type="entry name" value="SurE"/>
    <property type="match status" value="1"/>
</dbReference>
<dbReference type="GO" id="GO:0008252">
    <property type="term" value="F:nucleotidase activity"/>
    <property type="evidence" value="ECO:0007669"/>
    <property type="project" value="InterPro"/>
</dbReference>
<dbReference type="Gene3D" id="3.40.1210.10">
    <property type="entry name" value="Survival protein SurE-like phosphatase/nucleotidase"/>
    <property type="match status" value="1"/>
</dbReference>
<protein>
    <submittedName>
        <fullName evidence="7">Sure-like protein</fullName>
    </submittedName>
</protein>
<feature type="signal peptide" evidence="5">
    <location>
        <begin position="1"/>
        <end position="22"/>
    </location>
</feature>
<keyword evidence="3" id="KW-0378">Hydrolase</keyword>
<dbReference type="Proteomes" id="UP000193067">
    <property type="component" value="Unassembled WGS sequence"/>
</dbReference>
<evidence type="ECO:0000256" key="5">
    <source>
        <dbReference type="SAM" id="SignalP"/>
    </source>
</evidence>
<dbReference type="InterPro" id="IPR002828">
    <property type="entry name" value="SurE-like_Pase/nucleotidase"/>
</dbReference>
<proteinExistence type="inferred from homology"/>
<name>A0A1Y2IRF4_TRAC3</name>
<organism evidence="7 8">
    <name type="scientific">Trametes coccinea (strain BRFM310)</name>
    <name type="common">Pycnoporus coccineus</name>
    <dbReference type="NCBI Taxonomy" id="1353009"/>
    <lineage>
        <taxon>Eukaryota</taxon>
        <taxon>Fungi</taxon>
        <taxon>Dikarya</taxon>
        <taxon>Basidiomycota</taxon>
        <taxon>Agaricomycotina</taxon>
        <taxon>Agaricomycetes</taxon>
        <taxon>Polyporales</taxon>
        <taxon>Polyporaceae</taxon>
        <taxon>Trametes</taxon>
    </lineage>
</organism>
<keyword evidence="8" id="KW-1185">Reference proteome</keyword>
<dbReference type="InterPro" id="IPR036523">
    <property type="entry name" value="SurE-like_sf"/>
</dbReference>
<dbReference type="PANTHER" id="PTHR30457">
    <property type="entry name" value="5'-NUCLEOTIDASE SURE"/>
    <property type="match status" value="1"/>
</dbReference>
<feature type="region of interest" description="Disordered" evidence="4">
    <location>
        <begin position="58"/>
        <end position="77"/>
    </location>
</feature>
<accession>A0A1Y2IRF4</accession>
<dbReference type="InterPro" id="IPR030048">
    <property type="entry name" value="SurE"/>
</dbReference>
<dbReference type="OrthoDB" id="4018688at2759"/>
<dbReference type="PANTHER" id="PTHR30457:SF0">
    <property type="entry name" value="PHOSPHATASE, PUTATIVE (AFU_ORTHOLOGUE AFUA_4G01070)-RELATED"/>
    <property type="match status" value="1"/>
</dbReference>
<dbReference type="GO" id="GO:0046872">
    <property type="term" value="F:metal ion binding"/>
    <property type="evidence" value="ECO:0007669"/>
    <property type="project" value="UniProtKB-KW"/>
</dbReference>
<reference evidence="7 8" key="1">
    <citation type="journal article" date="2015" name="Biotechnol. Biofuels">
        <title>Enhanced degradation of softwood versus hardwood by the white-rot fungus Pycnoporus coccineus.</title>
        <authorList>
            <person name="Couturier M."/>
            <person name="Navarro D."/>
            <person name="Chevret D."/>
            <person name="Henrissat B."/>
            <person name="Piumi F."/>
            <person name="Ruiz-Duenas F.J."/>
            <person name="Martinez A.T."/>
            <person name="Grigoriev I.V."/>
            <person name="Riley R."/>
            <person name="Lipzen A."/>
            <person name="Berrin J.G."/>
            <person name="Master E.R."/>
            <person name="Rosso M.N."/>
        </authorList>
    </citation>
    <scope>NUCLEOTIDE SEQUENCE [LARGE SCALE GENOMIC DNA]</scope>
    <source>
        <strain evidence="7 8">BRFM310</strain>
    </source>
</reference>
<evidence type="ECO:0000256" key="3">
    <source>
        <dbReference type="ARBA" id="ARBA00022801"/>
    </source>
</evidence>
<feature type="domain" description="Survival protein SurE-like phosphatase/nucleotidase" evidence="6">
    <location>
        <begin position="25"/>
        <end position="233"/>
    </location>
</feature>
<sequence>MHLRTDVLCLAAATVFAGQAVSQQIVLTNDDGWAVAQIRAQRDSLVASGLKVVLSAPAENESGTGSSSAPPQPLQQPCEFDTCPTGSPAEGFNASDPLLNYINSFPVDAVRFGIQVLSLEVWRSPPDFVVSGPNVGTQCLPRSLSDNLGTVTLNSGTVGAACEAAKEGIPSTAFSASSLSQVSYTTLQSESTSPDTLSAHIYASLTTNFTSTLFSSTLRPVVPPGTTLNVNYGSTTFSSSGAPNGNCTSPEDFTWVFTRIIANASATDVETCGSTHLPDETSVVRSGCFASVSVMNATTKADVDAAAQAAVLQRLQPSGLLACFDA</sequence>
<keyword evidence="5" id="KW-0732">Signal</keyword>
<keyword evidence="2" id="KW-0479">Metal-binding</keyword>
<gene>
    <name evidence="7" type="ORF">PYCCODRAFT_1365120</name>
</gene>
<dbReference type="SUPFAM" id="SSF64167">
    <property type="entry name" value="SurE-like"/>
    <property type="match status" value="1"/>
</dbReference>
<evidence type="ECO:0000256" key="4">
    <source>
        <dbReference type="SAM" id="MobiDB-lite"/>
    </source>
</evidence>
<evidence type="ECO:0000256" key="1">
    <source>
        <dbReference type="ARBA" id="ARBA00011062"/>
    </source>
</evidence>
<dbReference type="AlphaFoldDB" id="A0A1Y2IRF4"/>
<evidence type="ECO:0000259" key="6">
    <source>
        <dbReference type="Pfam" id="PF01975"/>
    </source>
</evidence>
<comment type="similarity">
    <text evidence="1">Belongs to the SurE nucleotidase family.</text>
</comment>
<evidence type="ECO:0000313" key="7">
    <source>
        <dbReference type="EMBL" id="OSD03715.1"/>
    </source>
</evidence>
<evidence type="ECO:0000256" key="2">
    <source>
        <dbReference type="ARBA" id="ARBA00022723"/>
    </source>
</evidence>
<dbReference type="EMBL" id="KZ084099">
    <property type="protein sequence ID" value="OSD03715.1"/>
    <property type="molecule type" value="Genomic_DNA"/>
</dbReference>